<dbReference type="InterPro" id="IPR038142">
    <property type="entry name" value="Cytochrome_P460_sp"/>
</dbReference>
<evidence type="ECO:0000313" key="3">
    <source>
        <dbReference type="EMBL" id="MBT2990333.1"/>
    </source>
</evidence>
<name>A0A944QTV0_9GAMM</name>
<evidence type="ECO:0000313" key="4">
    <source>
        <dbReference type="Proteomes" id="UP000770889"/>
    </source>
</evidence>
<comment type="caution">
    <text evidence="3">The sequence shown here is derived from an EMBL/GenBank/DDBJ whole genome shotgun (WGS) entry which is preliminary data.</text>
</comment>
<protein>
    <submittedName>
        <fullName evidence="3">Cytochrome P460 family protein</fullName>
    </submittedName>
</protein>
<dbReference type="Proteomes" id="UP000770889">
    <property type="component" value="Unassembled WGS sequence"/>
</dbReference>
<reference evidence="3 4" key="1">
    <citation type="submission" date="2021-05" db="EMBL/GenBank/DDBJ databases">
        <title>Genetic and Functional Diversity in Clade A Lucinid endosymbionts from the Bahamas.</title>
        <authorList>
            <person name="Giani N.M."/>
            <person name="Engel A.S."/>
            <person name="Campbell B.J."/>
        </authorList>
    </citation>
    <scope>NUCLEOTIDE SEQUENCE [LARGE SCALE GENOMIC DNA]</scope>
    <source>
        <strain evidence="3">LUC16012Gg_MoonRockCtena</strain>
    </source>
</reference>
<feature type="domain" description="Cytochrome P460" evidence="2">
    <location>
        <begin position="29"/>
        <end position="155"/>
    </location>
</feature>
<dbReference type="Gene3D" id="3.50.70.20">
    <property type="entry name" value="Cytochrome P460"/>
    <property type="match status" value="1"/>
</dbReference>
<dbReference type="Pfam" id="PF16694">
    <property type="entry name" value="Cytochrome_P460"/>
    <property type="match status" value="1"/>
</dbReference>
<dbReference type="InterPro" id="IPR032033">
    <property type="entry name" value="Cytochrome_P460"/>
</dbReference>
<dbReference type="AlphaFoldDB" id="A0A944QTV0"/>
<dbReference type="EMBL" id="JAHHGM010000016">
    <property type="protein sequence ID" value="MBT2990333.1"/>
    <property type="molecule type" value="Genomic_DNA"/>
</dbReference>
<dbReference type="SMR" id="A0A944QTV0"/>
<organism evidence="3 4">
    <name type="scientific">Candidatus Thiodiazotropha taylori</name>
    <dbReference type="NCBI Taxonomy" id="2792791"/>
    <lineage>
        <taxon>Bacteria</taxon>
        <taxon>Pseudomonadati</taxon>
        <taxon>Pseudomonadota</taxon>
        <taxon>Gammaproteobacteria</taxon>
        <taxon>Chromatiales</taxon>
        <taxon>Sedimenticolaceae</taxon>
        <taxon>Candidatus Thiodiazotropha</taxon>
    </lineage>
</organism>
<keyword evidence="1" id="KW-0732">Signal</keyword>
<accession>A0A944QTV0</accession>
<evidence type="ECO:0000259" key="2">
    <source>
        <dbReference type="Pfam" id="PF16694"/>
    </source>
</evidence>
<sequence length="159" mass="17319">MKTICLSMAATLAAIAPLSAPAGEMVPYPEGYRDWTHAKSMVIQPGHPLESPFQGIHHIYVNDAAKKGLLNNSYGDGAVIVFDLLNYTEAEKSLREGSRKLIGVMHKDRSKYANTGGWGFEAFAGDSSSERIVDDGGAGCFGCHQQVDSLDYVFTKFRE</sequence>
<gene>
    <name evidence="3" type="ORF">KME65_15365</name>
</gene>
<dbReference type="CDD" id="cd20752">
    <property type="entry name" value="cyt_c'_beta"/>
    <property type="match status" value="1"/>
</dbReference>
<evidence type="ECO:0000256" key="1">
    <source>
        <dbReference type="SAM" id="SignalP"/>
    </source>
</evidence>
<feature type="signal peptide" evidence="1">
    <location>
        <begin position="1"/>
        <end position="22"/>
    </location>
</feature>
<feature type="chain" id="PRO_5038018876" evidence="1">
    <location>
        <begin position="23"/>
        <end position="159"/>
    </location>
</feature>
<proteinExistence type="predicted"/>